<proteinExistence type="predicted"/>
<dbReference type="HOGENOM" id="CLU_2305487_0_0_1"/>
<dbReference type="GeneID" id="5992727"/>
<dbReference type="EMBL" id="BA000051">
    <property type="protein sequence ID" value="BAE58723.1"/>
    <property type="molecule type" value="Genomic_DNA"/>
</dbReference>
<dbReference type="AlphaFoldDB" id="Q2UI92"/>
<protein>
    <submittedName>
        <fullName evidence="1">DNA, SC023</fullName>
    </submittedName>
</protein>
<sequence length="100" mass="11404">MEYCEQLPNTVNVLFFLRVELEVGFRDLNWTSQPAVRGDLFPISSKHNKRLSKEEKVSPFPYTGYQTNRLLLKDSPVTRCSIYALSRSLSSSGSHSALLH</sequence>
<organism evidence="1 2">
    <name type="scientific">Aspergillus oryzae (strain ATCC 42149 / RIB 40)</name>
    <name type="common">Yellow koji mold</name>
    <dbReference type="NCBI Taxonomy" id="510516"/>
    <lineage>
        <taxon>Eukaryota</taxon>
        <taxon>Fungi</taxon>
        <taxon>Dikarya</taxon>
        <taxon>Ascomycota</taxon>
        <taxon>Pezizomycotina</taxon>
        <taxon>Eurotiomycetes</taxon>
        <taxon>Eurotiomycetidae</taxon>
        <taxon>Eurotiales</taxon>
        <taxon>Aspergillaceae</taxon>
        <taxon>Aspergillus</taxon>
        <taxon>Aspergillus subgen. Circumdati</taxon>
    </lineage>
</organism>
<dbReference type="Proteomes" id="UP000006564">
    <property type="component" value="Chromosome 3"/>
</dbReference>
<dbReference type="RefSeq" id="XP_023090467.1">
    <property type="nucleotide sequence ID" value="XM_023235447.1"/>
</dbReference>
<name>Q2UI92_ASPOR</name>
<dbReference type="EMBL" id="AP007157">
    <property type="protein sequence ID" value="BAE58723.1"/>
    <property type="molecule type" value="Genomic_DNA"/>
</dbReference>
<gene>
    <name evidence="1" type="ORF">AO090023000145</name>
</gene>
<keyword evidence="2" id="KW-1185">Reference proteome</keyword>
<evidence type="ECO:0000313" key="1">
    <source>
        <dbReference type="EMBL" id="BAE58723.1"/>
    </source>
</evidence>
<reference evidence="1 2" key="1">
    <citation type="journal article" date="2005" name="Nature">
        <title>Genome sequencing and analysis of Aspergillus oryzae.</title>
        <authorList>
            <person name="Machida M."/>
            <person name="Asai K."/>
            <person name="Sano M."/>
            <person name="Tanaka T."/>
            <person name="Kumagai T."/>
            <person name="Terai G."/>
            <person name="Kusumoto K."/>
            <person name="Arima T."/>
            <person name="Akita O."/>
            <person name="Kashiwagi Y."/>
            <person name="Abe K."/>
            <person name="Gomi K."/>
            <person name="Horiuchi H."/>
            <person name="Kitamoto K."/>
            <person name="Kobayashi T."/>
            <person name="Takeuchi M."/>
            <person name="Denning D.W."/>
            <person name="Galagan J.E."/>
            <person name="Nierman W.C."/>
            <person name="Yu J."/>
            <person name="Archer D.B."/>
            <person name="Bennett J.W."/>
            <person name="Bhatnagar D."/>
            <person name="Cleveland T.E."/>
            <person name="Fedorova N.D."/>
            <person name="Gotoh O."/>
            <person name="Horikawa H."/>
            <person name="Hosoyama A."/>
            <person name="Ichinomiya M."/>
            <person name="Igarashi R."/>
            <person name="Iwashita K."/>
            <person name="Juvvadi P.R."/>
            <person name="Kato M."/>
            <person name="Kato Y."/>
            <person name="Kin T."/>
            <person name="Kokubun A."/>
            <person name="Maeda H."/>
            <person name="Maeyama N."/>
            <person name="Maruyama J."/>
            <person name="Nagasaki H."/>
            <person name="Nakajima T."/>
            <person name="Oda K."/>
            <person name="Okada K."/>
            <person name="Paulsen I."/>
            <person name="Sakamoto K."/>
            <person name="Sawano T."/>
            <person name="Takahashi M."/>
            <person name="Takase K."/>
            <person name="Terabayashi Y."/>
            <person name="Wortman J."/>
            <person name="Yamada O."/>
            <person name="Yamagata Y."/>
            <person name="Anazawa H."/>
            <person name="Hata Y."/>
            <person name="Koide Y."/>
            <person name="Komori T."/>
            <person name="Koyama Y."/>
            <person name="Minetoki T."/>
            <person name="Suharnan S."/>
            <person name="Tanaka A."/>
            <person name="Isono K."/>
            <person name="Kuhara S."/>
            <person name="Ogasawara N."/>
            <person name="Kikuchi H."/>
        </authorList>
    </citation>
    <scope>NUCLEOTIDE SEQUENCE [LARGE SCALE GENOMIC DNA]</scope>
    <source>
        <strain evidence="2">ATCC 42149 / RIB 40</strain>
    </source>
</reference>
<accession>Q2UI92</accession>
<dbReference type="KEGG" id="aor:AO090023000145"/>
<evidence type="ECO:0000313" key="2">
    <source>
        <dbReference type="Proteomes" id="UP000006564"/>
    </source>
</evidence>
<dbReference type="VEuPathDB" id="FungiDB:AO090023000145"/>